<dbReference type="Proteomes" id="UP000094165">
    <property type="component" value="Unassembled WGS sequence"/>
</dbReference>
<protein>
    <submittedName>
        <fullName evidence="2">Lipoprotein bor</fullName>
    </submittedName>
</protein>
<dbReference type="EMBL" id="AJYW02000045">
    <property type="protein sequence ID" value="OEE78531.1"/>
    <property type="molecule type" value="Genomic_DNA"/>
</dbReference>
<feature type="signal peptide" evidence="1">
    <location>
        <begin position="1"/>
        <end position="20"/>
    </location>
</feature>
<dbReference type="AlphaFoldDB" id="A0A1E5D4M4"/>
<reference evidence="2 3" key="1">
    <citation type="journal article" date="2012" name="Science">
        <title>Ecological populations of bacteria act as socially cohesive units of antibiotic production and resistance.</title>
        <authorList>
            <person name="Cordero O.X."/>
            <person name="Wildschutte H."/>
            <person name="Kirkup B."/>
            <person name="Proehl S."/>
            <person name="Ngo L."/>
            <person name="Hussain F."/>
            <person name="Le Roux F."/>
            <person name="Mincer T."/>
            <person name="Polz M.F."/>
        </authorList>
    </citation>
    <scope>NUCLEOTIDE SEQUENCE [LARGE SCALE GENOMIC DNA]</scope>
    <source>
        <strain evidence="2 3">FF-238</strain>
    </source>
</reference>
<dbReference type="Pfam" id="PF06291">
    <property type="entry name" value="Lambda_Bor"/>
    <property type="match status" value="1"/>
</dbReference>
<gene>
    <name evidence="2" type="ORF">A130_03105</name>
</gene>
<proteinExistence type="predicted"/>
<evidence type="ECO:0000256" key="1">
    <source>
        <dbReference type="SAM" id="SignalP"/>
    </source>
</evidence>
<name>A0A1E5D4M4_9VIBR</name>
<keyword evidence="1" id="KW-0732">Signal</keyword>
<keyword evidence="3" id="KW-1185">Reference proteome</keyword>
<sequence>MKKIILAAALSFLATGCAQQTFVMAPEANTTETKATSEQAHHFFISGLAQEKQIDAAGVCGGADKIAKVEVQETFINGLLATVTFGIYTPREARVYCKA</sequence>
<keyword evidence="2" id="KW-0449">Lipoprotein</keyword>
<organism evidence="2 3">
    <name type="scientific">Vibrio genomosp. F6 str. FF-238</name>
    <dbReference type="NCBI Taxonomy" id="1191298"/>
    <lineage>
        <taxon>Bacteria</taxon>
        <taxon>Pseudomonadati</taxon>
        <taxon>Pseudomonadota</taxon>
        <taxon>Gammaproteobacteria</taxon>
        <taxon>Vibrionales</taxon>
        <taxon>Vibrionaceae</taxon>
        <taxon>Vibrio</taxon>
    </lineage>
</organism>
<feature type="chain" id="PRO_5009173589" evidence="1">
    <location>
        <begin position="21"/>
        <end position="99"/>
    </location>
</feature>
<comment type="caution">
    <text evidence="2">The sequence shown here is derived from an EMBL/GenBank/DDBJ whole genome shotgun (WGS) entry which is preliminary data.</text>
</comment>
<dbReference type="InterPro" id="IPR010438">
    <property type="entry name" value="Lambda_Bor"/>
</dbReference>
<accession>A0A1E5D4M4</accession>
<dbReference type="PROSITE" id="PS51257">
    <property type="entry name" value="PROKAR_LIPOPROTEIN"/>
    <property type="match status" value="1"/>
</dbReference>
<dbReference type="RefSeq" id="WP_017053435.1">
    <property type="nucleotide sequence ID" value="NZ_AJYW02000045.1"/>
</dbReference>
<evidence type="ECO:0000313" key="2">
    <source>
        <dbReference type="EMBL" id="OEE78531.1"/>
    </source>
</evidence>
<evidence type="ECO:0000313" key="3">
    <source>
        <dbReference type="Proteomes" id="UP000094165"/>
    </source>
</evidence>